<keyword evidence="4" id="KW-0375">Hydrogen ion transport</keyword>
<gene>
    <name evidence="9" type="ORF">GBAR_LOCUS18897</name>
</gene>
<evidence type="ECO:0000256" key="7">
    <source>
        <dbReference type="ARBA" id="ARBA00023196"/>
    </source>
</evidence>
<keyword evidence="8" id="KW-0066">ATP synthesis</keyword>
<evidence type="ECO:0000256" key="4">
    <source>
        <dbReference type="ARBA" id="ARBA00022781"/>
    </source>
</evidence>
<keyword evidence="10" id="KW-1185">Reference proteome</keyword>
<comment type="similarity">
    <text evidence="2">Belongs to the ATPase gamma chain family.</text>
</comment>
<dbReference type="Proteomes" id="UP001174909">
    <property type="component" value="Unassembled WGS sequence"/>
</dbReference>
<proteinExistence type="inferred from homology"/>
<evidence type="ECO:0000256" key="8">
    <source>
        <dbReference type="ARBA" id="ARBA00023310"/>
    </source>
</evidence>
<evidence type="ECO:0000256" key="6">
    <source>
        <dbReference type="ARBA" id="ARBA00023136"/>
    </source>
</evidence>
<evidence type="ECO:0000256" key="3">
    <source>
        <dbReference type="ARBA" id="ARBA00022448"/>
    </source>
</evidence>
<keyword evidence="3" id="KW-0813">Transport</keyword>
<evidence type="ECO:0000256" key="5">
    <source>
        <dbReference type="ARBA" id="ARBA00023065"/>
    </source>
</evidence>
<sequence length="83" mass="9561">MLLGKHLNMQMWKVLLDSNAAEQAARMAAMENATQKAKELIDELVLQRNRARQTQITTEISEIVISRFYRDYGRLQDIIAILA</sequence>
<dbReference type="SUPFAM" id="SSF52943">
    <property type="entry name" value="ATP synthase (F1-ATPase), gamma subunit"/>
    <property type="match status" value="1"/>
</dbReference>
<dbReference type="Gene3D" id="1.10.287.80">
    <property type="entry name" value="ATP synthase, gamma subunit, helix hairpin domain"/>
    <property type="match status" value="1"/>
</dbReference>
<dbReference type="PANTHER" id="PTHR11693">
    <property type="entry name" value="ATP SYNTHASE GAMMA CHAIN"/>
    <property type="match status" value="1"/>
</dbReference>
<evidence type="ECO:0000313" key="10">
    <source>
        <dbReference type="Proteomes" id="UP001174909"/>
    </source>
</evidence>
<evidence type="ECO:0000256" key="2">
    <source>
        <dbReference type="ARBA" id="ARBA00007681"/>
    </source>
</evidence>
<evidence type="ECO:0000313" key="9">
    <source>
        <dbReference type="EMBL" id="CAI8033515.1"/>
    </source>
</evidence>
<dbReference type="EMBL" id="CASHTH010002675">
    <property type="protein sequence ID" value="CAI8033515.1"/>
    <property type="molecule type" value="Genomic_DNA"/>
</dbReference>
<dbReference type="PRINTS" id="PR00126">
    <property type="entry name" value="ATPASEGAMMA"/>
</dbReference>
<dbReference type="Gene3D" id="3.40.1380.10">
    <property type="match status" value="1"/>
</dbReference>
<organism evidence="9 10">
    <name type="scientific">Geodia barretti</name>
    <name type="common">Barrett's horny sponge</name>
    <dbReference type="NCBI Taxonomy" id="519541"/>
    <lineage>
        <taxon>Eukaryota</taxon>
        <taxon>Metazoa</taxon>
        <taxon>Porifera</taxon>
        <taxon>Demospongiae</taxon>
        <taxon>Heteroscleromorpha</taxon>
        <taxon>Tetractinellida</taxon>
        <taxon>Astrophorina</taxon>
        <taxon>Geodiidae</taxon>
        <taxon>Geodia</taxon>
    </lineage>
</organism>
<dbReference type="Pfam" id="PF00231">
    <property type="entry name" value="ATP-synt"/>
    <property type="match status" value="1"/>
</dbReference>
<keyword evidence="5" id="KW-0406">Ion transport</keyword>
<comment type="subcellular location">
    <subcellularLocation>
        <location evidence="1">Membrane</location>
        <topology evidence="1">Peripheral membrane protein</topology>
    </subcellularLocation>
</comment>
<dbReference type="InterPro" id="IPR035968">
    <property type="entry name" value="ATP_synth_F1_ATPase_gsu"/>
</dbReference>
<dbReference type="InterPro" id="IPR000131">
    <property type="entry name" value="ATP_synth_F1_gsu"/>
</dbReference>
<keyword evidence="7" id="KW-0139">CF(1)</keyword>
<dbReference type="GO" id="GO:0046933">
    <property type="term" value="F:proton-transporting ATP synthase activity, rotational mechanism"/>
    <property type="evidence" value="ECO:0007669"/>
    <property type="project" value="InterPro"/>
</dbReference>
<dbReference type="GO" id="GO:0045259">
    <property type="term" value="C:proton-transporting ATP synthase complex"/>
    <property type="evidence" value="ECO:0007669"/>
    <property type="project" value="UniProtKB-KW"/>
</dbReference>
<keyword evidence="6" id="KW-0472">Membrane</keyword>
<comment type="caution">
    <text evidence="9">The sequence shown here is derived from an EMBL/GenBank/DDBJ whole genome shotgun (WGS) entry which is preliminary data.</text>
</comment>
<accession>A0AA35SNT9</accession>
<dbReference type="AlphaFoldDB" id="A0AA35SNT9"/>
<dbReference type="PANTHER" id="PTHR11693:SF22">
    <property type="entry name" value="ATP SYNTHASE SUBUNIT GAMMA, MITOCHONDRIAL"/>
    <property type="match status" value="1"/>
</dbReference>
<name>A0AA35SNT9_GEOBA</name>
<evidence type="ECO:0000256" key="1">
    <source>
        <dbReference type="ARBA" id="ARBA00004170"/>
    </source>
</evidence>
<reference evidence="9" key="1">
    <citation type="submission" date="2023-03" db="EMBL/GenBank/DDBJ databases">
        <authorList>
            <person name="Steffen K."/>
            <person name="Cardenas P."/>
        </authorList>
    </citation>
    <scope>NUCLEOTIDE SEQUENCE</scope>
</reference>
<protein>
    <submittedName>
        <fullName evidence="9">ATP synthase gamma chain</fullName>
    </submittedName>
</protein>